<dbReference type="EMBL" id="JACSOD020000507">
    <property type="protein sequence ID" value="MBM6500664.1"/>
    <property type="molecule type" value="Genomic_DNA"/>
</dbReference>
<dbReference type="Proteomes" id="UP000759529">
    <property type="component" value="Unassembled WGS sequence"/>
</dbReference>
<dbReference type="NCBIfam" id="TIGR04131">
    <property type="entry name" value="Bac_Flav_CTERM"/>
    <property type="match status" value="1"/>
</dbReference>
<sequence>MNGSTVTAPVGTYTVIASFNGCESSTSTEITIAVIPDNTPPVFDQSAPADIEVSCNNIPPMDILTATDNCGPVSVVPDEEIINGDCQGNYLIVRTWTVTDGVNPPVELTQLITVVDNQGPQLNSTVDAVLNVTCDEIPQPIEPSFIDNCSGVLSVTFNETQSDVINNQYSITRTWVAKDNCGNDSEIIEQVINVEVSAETIGTENREICNAAEFDTINLSLVLPNGTPSGGTWINVNNAGGLNGVIFSAFNNGNKVPVGDYTFSYVFDDGTDCPSQIDVIVNVNDDCLPLDCETVFVHNAFTPNGDGVNEHFQIDNINQECHLPNRVEIYNRWGVLVYEADNYDNNTKKFVGISEGRVTVDKNAELPTGTYFYIIQYNDGNGKVISESKYLYLTR</sequence>
<gene>
    <name evidence="1" type="ORF">H9X54_015330</name>
</gene>
<dbReference type="Pfam" id="PF13585">
    <property type="entry name" value="CHU_C"/>
    <property type="match status" value="1"/>
</dbReference>
<dbReference type="InterPro" id="IPR026341">
    <property type="entry name" value="T9SS_type_B"/>
</dbReference>
<organism evidence="1 2">
    <name type="scientific">Flavobacterium macrobrachii</name>
    <dbReference type="NCBI Taxonomy" id="591204"/>
    <lineage>
        <taxon>Bacteria</taxon>
        <taxon>Pseudomonadati</taxon>
        <taxon>Bacteroidota</taxon>
        <taxon>Flavobacteriia</taxon>
        <taxon>Flavobacteriales</taxon>
        <taxon>Flavobacteriaceae</taxon>
        <taxon>Flavobacterium</taxon>
    </lineage>
</organism>
<accession>A0ABS2D0K2</accession>
<comment type="caution">
    <text evidence="1">The sequence shown here is derived from an EMBL/GenBank/DDBJ whole genome shotgun (WGS) entry which is preliminary data.</text>
</comment>
<protein>
    <submittedName>
        <fullName evidence="1">Gliding motility-associated C-terminal domain-containing protein</fullName>
    </submittedName>
</protein>
<evidence type="ECO:0000313" key="2">
    <source>
        <dbReference type="Proteomes" id="UP000759529"/>
    </source>
</evidence>
<evidence type="ECO:0000313" key="1">
    <source>
        <dbReference type="EMBL" id="MBM6500664.1"/>
    </source>
</evidence>
<keyword evidence="2" id="KW-1185">Reference proteome</keyword>
<name>A0ABS2D0K2_9FLAO</name>
<proteinExistence type="predicted"/>
<reference evidence="1 2" key="1">
    <citation type="submission" date="2021-02" db="EMBL/GenBank/DDBJ databases">
        <authorList>
            <person name="Jung H.S."/>
            <person name="Chun B.H."/>
            <person name="Jeon C.O."/>
        </authorList>
    </citation>
    <scope>NUCLEOTIDE SEQUENCE [LARGE SCALE GENOMIC DNA]</scope>
    <source>
        <strain evidence="1 2">LMG 25203</strain>
    </source>
</reference>